<dbReference type="GO" id="GO:0004527">
    <property type="term" value="F:exonuclease activity"/>
    <property type="evidence" value="ECO:0007669"/>
    <property type="project" value="UniProtKB-KW"/>
</dbReference>
<dbReference type="Gene3D" id="2.40.50.460">
    <property type="match status" value="1"/>
</dbReference>
<evidence type="ECO:0000259" key="1">
    <source>
        <dbReference type="Pfam" id="PF01368"/>
    </source>
</evidence>
<keyword evidence="3" id="KW-1185">Reference proteome</keyword>
<evidence type="ECO:0000313" key="2">
    <source>
        <dbReference type="EMBL" id="AZA17332.1"/>
    </source>
</evidence>
<dbReference type="PANTHER" id="PTHR30255:SF2">
    <property type="entry name" value="SINGLE-STRANDED-DNA-SPECIFIC EXONUCLEASE RECJ"/>
    <property type="match status" value="1"/>
</dbReference>
<name>A0A3G6JH33_9CAUD</name>
<dbReference type="InterPro" id="IPR038763">
    <property type="entry name" value="DHH_sf"/>
</dbReference>
<sequence length="618" mass="70638">MKRLKLDELTQGNHLKMRIGVDGNDLVGNALKNRKINLDKLPELQNGDLDFCRDFDISNVFGLNEKHDWARDLLEQIKTVGKDNINIAILVDPDGDGFTSGALMYNYLHDKLGVKHLKTLLPLSKEHGIDIFYKNHMFSNSWGKFDALILPDSSVNDLDTITTLYENCGIVSYVIDHHILENDIESFVFNKKYQKFFKVVSDQLSINQKITREFTGVGMSWLFCKRLDELLTRNYQELVENNHINANLYLDLVAIGQISDVSDTREEDLHIIVMTGLNNLYNNLLKQFAKEKTLSCIKDVQFSIVPMINSVSRVGKKEDREILIQALTNQDQEFLVTKKRKNRSTGHFELRSERQNIYEYAVDMLQRVKRTQDSIVRKAVNEMSDDDEKIDSVIVKTLPDKYDMGIAGLIANKIQGKYHLPALVISSDLRGSARSPRNYGNLKDVLSGFVSVKYALGHEQAFGVCINDIDDFISEFRSSDLANDDEYVYPVDKVYINDLPTVDECQIVSDFKQVWSGVNDEPVVGVLGLDISKAQVNTKNGTLKIIVDDIEIVQFNSDLDIDNNFNRFNCYVDIVGKPSTNKFYGRTSNQLVVDEIRFSQPIYEDDDTQTFNFEGDWF</sequence>
<accession>A0A3G6JH33</accession>
<protein>
    <recommendedName>
        <fullName evidence="1">DDH domain-containing protein</fullName>
    </recommendedName>
</protein>
<organism evidence="2 3">
    <name type="scientific">Lactobacillus phage ViSo-2018a</name>
    <dbReference type="NCBI Taxonomy" id="2267607"/>
    <lineage>
        <taxon>Viruses</taxon>
        <taxon>Duplodnaviria</taxon>
        <taxon>Heunggongvirae</taxon>
        <taxon>Uroviricota</taxon>
        <taxon>Caudoviricetes</taxon>
        <taxon>Tybeckvirinae</taxon>
        <taxon>Lidleunavirus</taxon>
        <taxon>Lidleunavirus ViSo2018a</taxon>
    </lineage>
</organism>
<dbReference type="SUPFAM" id="SSF64182">
    <property type="entry name" value="DHH phosphoesterases"/>
    <property type="match status" value="1"/>
</dbReference>
<dbReference type="Gene3D" id="3.90.1640.30">
    <property type="match status" value="1"/>
</dbReference>
<dbReference type="Proteomes" id="UP000274035">
    <property type="component" value="Segment"/>
</dbReference>
<dbReference type="Gene3D" id="3.10.310.30">
    <property type="match status" value="1"/>
</dbReference>
<gene>
    <name evidence="2" type="ORF">DQL93_0765</name>
</gene>
<dbReference type="Pfam" id="PF01368">
    <property type="entry name" value="DHH"/>
    <property type="match status" value="1"/>
</dbReference>
<dbReference type="PANTHER" id="PTHR30255">
    <property type="entry name" value="SINGLE-STRANDED-DNA-SPECIFIC EXONUCLEASE RECJ"/>
    <property type="match status" value="1"/>
</dbReference>
<reference evidence="2 3" key="1">
    <citation type="submission" date="2018-09" db="EMBL/GenBank/DDBJ databases">
        <authorList>
            <person name="Somerville V."/>
        </authorList>
    </citation>
    <scope>NUCLEOTIDE SEQUENCE [LARGE SCALE GENOMIC DNA]</scope>
</reference>
<evidence type="ECO:0000313" key="3">
    <source>
        <dbReference type="Proteomes" id="UP000274035"/>
    </source>
</evidence>
<feature type="domain" description="DDH" evidence="1">
    <location>
        <begin position="87"/>
        <end position="256"/>
    </location>
</feature>
<dbReference type="EMBL" id="CP031026">
    <property type="protein sequence ID" value="AZA17332.1"/>
    <property type="molecule type" value="Genomic_DNA"/>
</dbReference>
<dbReference type="InterPro" id="IPR051673">
    <property type="entry name" value="SSDNA_exonuclease_RecJ"/>
</dbReference>
<dbReference type="InterPro" id="IPR001667">
    <property type="entry name" value="DDH_dom"/>
</dbReference>
<proteinExistence type="predicted"/>